<reference evidence="2" key="1">
    <citation type="submission" date="2022-06" db="EMBL/GenBank/DDBJ databases">
        <title>Isolation and Genomics of Futiania mangrovii gen. nov., sp. nov., a Rare and Metabolically-versatile member in the Class Alphaproteobacteria.</title>
        <authorList>
            <person name="Liu L."/>
            <person name="Huang W.-C."/>
            <person name="Pan J."/>
            <person name="Li J."/>
            <person name="Huang Y."/>
            <person name="Du H."/>
            <person name="Liu Y."/>
            <person name="Li M."/>
        </authorList>
    </citation>
    <scope>NUCLEOTIDE SEQUENCE</scope>
    <source>
        <strain evidence="2">FT118</strain>
    </source>
</reference>
<comment type="caution">
    <text evidence="2">The sequence shown here is derived from an EMBL/GenBank/DDBJ whole genome shotgun (WGS) entry which is preliminary data.</text>
</comment>
<gene>
    <name evidence="2" type="ORF">NJQ99_09545</name>
</gene>
<dbReference type="InterPro" id="IPR056362">
    <property type="entry name" value="AtuA-like_ferredoxin_dom"/>
</dbReference>
<dbReference type="EMBL" id="JAMZFT010000002">
    <property type="protein sequence ID" value="MCP1336649.1"/>
    <property type="molecule type" value="Genomic_DNA"/>
</dbReference>
<accession>A0A9J6PDE9</accession>
<evidence type="ECO:0000313" key="3">
    <source>
        <dbReference type="Proteomes" id="UP001055804"/>
    </source>
</evidence>
<feature type="domain" description="AtuA-like ferredoxin-fold" evidence="1">
    <location>
        <begin position="4"/>
        <end position="101"/>
    </location>
</feature>
<evidence type="ECO:0000259" key="1">
    <source>
        <dbReference type="Pfam" id="PF23544"/>
    </source>
</evidence>
<organism evidence="2 3">
    <name type="scientific">Futiania mangrovi</name>
    <dbReference type="NCBI Taxonomy" id="2959716"/>
    <lineage>
        <taxon>Bacteria</taxon>
        <taxon>Pseudomonadati</taxon>
        <taxon>Pseudomonadota</taxon>
        <taxon>Alphaproteobacteria</taxon>
        <taxon>Futianiales</taxon>
        <taxon>Futianiaceae</taxon>
        <taxon>Futiania</taxon>
    </lineage>
</organism>
<protein>
    <recommendedName>
        <fullName evidence="1">AtuA-like ferredoxin-fold domain-containing protein</fullName>
    </recommendedName>
</protein>
<name>A0A9J6PDE9_9PROT</name>
<sequence>MRKTLRDIAHARAGDKGDTSSIAVFAKRPEDWPVLREQVTAEAVARALAGLVRGEVTRYEVESLHALNFVMTSALEGGVNSSLNLDSHGKSWSYLVLAMPVEVPTA</sequence>
<dbReference type="Pfam" id="PF23544">
    <property type="entry name" value="AtuA_ferredoxin"/>
    <property type="match status" value="1"/>
</dbReference>
<keyword evidence="3" id="KW-1185">Reference proteome</keyword>
<proteinExistence type="predicted"/>
<dbReference type="AlphaFoldDB" id="A0A9J6PDE9"/>
<dbReference type="PANTHER" id="PTHR47708">
    <property type="match status" value="1"/>
</dbReference>
<evidence type="ECO:0000313" key="2">
    <source>
        <dbReference type="EMBL" id="MCP1336649.1"/>
    </source>
</evidence>
<dbReference type="Proteomes" id="UP001055804">
    <property type="component" value="Unassembled WGS sequence"/>
</dbReference>
<dbReference type="RefSeq" id="WP_269332600.1">
    <property type="nucleotide sequence ID" value="NZ_JAMZFT010000002.1"/>
</dbReference>
<dbReference type="PANTHER" id="PTHR47708:SF2">
    <property type="entry name" value="SI:CH73-132F6.5"/>
    <property type="match status" value="1"/>
</dbReference>